<dbReference type="KEGG" id="apol:K9D25_10105"/>
<protein>
    <recommendedName>
        <fullName evidence="3">Phage tail assembly chaperone</fullName>
    </recommendedName>
</protein>
<evidence type="ECO:0000313" key="1">
    <source>
        <dbReference type="EMBL" id="UOK73016.1"/>
    </source>
</evidence>
<organism evidence="1 2">
    <name type="scientific">Ancylobacter polymorphus</name>
    <dbReference type="NCBI Taxonomy" id="223390"/>
    <lineage>
        <taxon>Bacteria</taxon>
        <taxon>Pseudomonadati</taxon>
        <taxon>Pseudomonadota</taxon>
        <taxon>Alphaproteobacteria</taxon>
        <taxon>Hyphomicrobiales</taxon>
        <taxon>Xanthobacteraceae</taxon>
        <taxon>Ancylobacter</taxon>
    </lineage>
</organism>
<proteinExistence type="predicted"/>
<evidence type="ECO:0000313" key="2">
    <source>
        <dbReference type="Proteomes" id="UP000831684"/>
    </source>
</evidence>
<accession>A0A9E6ZWH0</accession>
<evidence type="ECO:0008006" key="3">
    <source>
        <dbReference type="Google" id="ProtNLM"/>
    </source>
</evidence>
<reference evidence="1" key="1">
    <citation type="submission" date="2021-09" db="EMBL/GenBank/DDBJ databases">
        <title>Network and meta-omics reveal the key degrader and cooperation patterns in an efficient 1,4-dioxane-degrading microbial community.</title>
        <authorList>
            <person name="Dai C."/>
        </authorList>
    </citation>
    <scope>NUCLEOTIDE SEQUENCE</scope>
    <source>
        <strain evidence="1">ZM13</strain>
    </source>
</reference>
<dbReference type="RefSeq" id="WP_244450709.1">
    <property type="nucleotide sequence ID" value="NZ_CP083239.1"/>
</dbReference>
<sequence>MELGLDPSLFWGLTLREITLMMEGAAERERRAYNDRAGLTWTGAALARAKRLPKLKTLLIPGRRAAPRPQTAQEQLAIFRQWAAVTASPARKR</sequence>
<gene>
    <name evidence="1" type="ORF">K9D25_10105</name>
</gene>
<dbReference type="EMBL" id="CP083239">
    <property type="protein sequence ID" value="UOK73016.1"/>
    <property type="molecule type" value="Genomic_DNA"/>
</dbReference>
<dbReference type="Proteomes" id="UP000831684">
    <property type="component" value="Chromosome"/>
</dbReference>
<dbReference type="AlphaFoldDB" id="A0A9E6ZWH0"/>
<name>A0A9E6ZWH0_9HYPH</name>